<dbReference type="PROSITE" id="PS51293">
    <property type="entry name" value="SANT"/>
    <property type="match status" value="1"/>
</dbReference>
<comment type="subcellular location">
    <subcellularLocation>
        <location evidence="1">Nucleus</location>
    </subcellularLocation>
</comment>
<sequence>MASKRKRLPNVGKSNVDDSCGERHKCGKSSVSRGTFWKTNKSTCWKTSEKKAFLDGLRKYGLGNLEMLEKTVKTRNQTEIKFYAEKWKMRAVREKNKMNEQSEIEGKQAPIESWGNIVKKNVHLFFRNDDYSEILAEVLKAAKTEEYHETPKKESEPDFQRLYSYLVNLLEGDIPPDLPPAESEVIILLLKDLAQVVKYPLFQEEKEFLRTFNTEEQEKFTTGQTKRQEQQEVSSSPNHIQNVSCSSGGSSRHKRSLKLLPNTIKSLKVQNCFNPLKIPVSLPEKEMEFIKKWRINF</sequence>
<reference evidence="5" key="1">
    <citation type="submission" date="2025-08" db="UniProtKB">
        <authorList>
            <consortium name="RefSeq"/>
        </authorList>
    </citation>
    <scope>IDENTIFICATION</scope>
    <source>
        <tissue evidence="5">Muscle</tissue>
    </source>
</reference>
<dbReference type="InterPro" id="IPR017884">
    <property type="entry name" value="SANT_dom"/>
</dbReference>
<feature type="region of interest" description="Disordered" evidence="2">
    <location>
        <begin position="1"/>
        <end position="24"/>
    </location>
</feature>
<evidence type="ECO:0000259" key="3">
    <source>
        <dbReference type="PROSITE" id="PS51293"/>
    </source>
</evidence>
<keyword evidence="4" id="KW-1185">Reference proteome</keyword>
<dbReference type="GeneID" id="106472377"/>
<feature type="region of interest" description="Disordered" evidence="2">
    <location>
        <begin position="219"/>
        <end position="254"/>
    </location>
</feature>
<accession>A0ABM1BTQ3</accession>
<evidence type="ECO:0000313" key="4">
    <source>
        <dbReference type="Proteomes" id="UP000694941"/>
    </source>
</evidence>
<evidence type="ECO:0000313" key="5">
    <source>
        <dbReference type="RefSeq" id="XP_013788471.1"/>
    </source>
</evidence>
<protein>
    <submittedName>
        <fullName evidence="5">Uncharacterized protein LOC106472377 isoform X1</fullName>
    </submittedName>
</protein>
<dbReference type="PANTHER" id="PTHR15132:SF1">
    <property type="entry name" value="SNRNA-ACTIVATING PROTEIN COMPLEX SUBUNIT 2"/>
    <property type="match status" value="1"/>
</dbReference>
<dbReference type="PANTHER" id="PTHR15132">
    <property type="entry name" value="SNRNA-ACTIVATING PROTEIN COMPLEX SUBUNIT 2"/>
    <property type="match status" value="1"/>
</dbReference>
<evidence type="ECO:0000256" key="2">
    <source>
        <dbReference type="SAM" id="MobiDB-lite"/>
    </source>
</evidence>
<dbReference type="Pfam" id="PF11035">
    <property type="entry name" value="SNAPC2"/>
    <property type="match status" value="1"/>
</dbReference>
<organism evidence="4 5">
    <name type="scientific">Limulus polyphemus</name>
    <name type="common">Atlantic horseshoe crab</name>
    <dbReference type="NCBI Taxonomy" id="6850"/>
    <lineage>
        <taxon>Eukaryota</taxon>
        <taxon>Metazoa</taxon>
        <taxon>Ecdysozoa</taxon>
        <taxon>Arthropoda</taxon>
        <taxon>Chelicerata</taxon>
        <taxon>Merostomata</taxon>
        <taxon>Xiphosura</taxon>
        <taxon>Limulidae</taxon>
        <taxon>Limulus</taxon>
    </lineage>
</organism>
<gene>
    <name evidence="5" type="primary">LOC106472377</name>
</gene>
<feature type="domain" description="SANT" evidence="3">
    <location>
        <begin position="45"/>
        <end position="92"/>
    </location>
</feature>
<dbReference type="Proteomes" id="UP000694941">
    <property type="component" value="Unplaced"/>
</dbReference>
<dbReference type="InterPro" id="IPR009057">
    <property type="entry name" value="Homeodomain-like_sf"/>
</dbReference>
<dbReference type="SUPFAM" id="SSF46689">
    <property type="entry name" value="Homeodomain-like"/>
    <property type="match status" value="1"/>
</dbReference>
<feature type="compositionally biased region" description="Polar residues" evidence="2">
    <location>
        <begin position="220"/>
        <end position="250"/>
    </location>
</feature>
<dbReference type="InterPro" id="IPR021281">
    <property type="entry name" value="SNAPC2"/>
</dbReference>
<evidence type="ECO:0000256" key="1">
    <source>
        <dbReference type="ARBA" id="ARBA00004123"/>
    </source>
</evidence>
<name>A0ABM1BTQ3_LIMPO</name>
<proteinExistence type="predicted"/>
<dbReference type="Gene3D" id="1.10.10.60">
    <property type="entry name" value="Homeodomain-like"/>
    <property type="match status" value="1"/>
</dbReference>
<dbReference type="RefSeq" id="XP_013788471.1">
    <property type="nucleotide sequence ID" value="XM_013933017.2"/>
</dbReference>